<name>A0A2K1XA29_POPTR</name>
<dbReference type="InParanoid" id="A0A2K1XA29"/>
<accession>A0A2K1XA29</accession>
<organism evidence="1 2">
    <name type="scientific">Populus trichocarpa</name>
    <name type="common">Western balsam poplar</name>
    <name type="synonym">Populus balsamifera subsp. trichocarpa</name>
    <dbReference type="NCBI Taxonomy" id="3694"/>
    <lineage>
        <taxon>Eukaryota</taxon>
        <taxon>Viridiplantae</taxon>
        <taxon>Streptophyta</taxon>
        <taxon>Embryophyta</taxon>
        <taxon>Tracheophyta</taxon>
        <taxon>Spermatophyta</taxon>
        <taxon>Magnoliopsida</taxon>
        <taxon>eudicotyledons</taxon>
        <taxon>Gunneridae</taxon>
        <taxon>Pentapetalae</taxon>
        <taxon>rosids</taxon>
        <taxon>fabids</taxon>
        <taxon>Malpighiales</taxon>
        <taxon>Salicaceae</taxon>
        <taxon>Saliceae</taxon>
        <taxon>Populus</taxon>
    </lineage>
</organism>
<dbReference type="PANTHER" id="PTHR46554">
    <property type="entry name" value="MEDIATOR OF RNA POLYMERASE II TRANSCRIPTION SUBUNIT 26A-RELATED"/>
    <property type="match status" value="1"/>
</dbReference>
<gene>
    <name evidence="1" type="ORF">POPTR_016G033400</name>
</gene>
<evidence type="ECO:0000313" key="2">
    <source>
        <dbReference type="Proteomes" id="UP000006729"/>
    </source>
</evidence>
<dbReference type="AlphaFoldDB" id="A0A2K1XA29"/>
<dbReference type="EMBL" id="CM009305">
    <property type="protein sequence ID" value="PNS97631.1"/>
    <property type="molecule type" value="Genomic_DNA"/>
</dbReference>
<reference evidence="1 2" key="1">
    <citation type="journal article" date="2006" name="Science">
        <title>The genome of black cottonwood, Populus trichocarpa (Torr. &amp; Gray).</title>
        <authorList>
            <person name="Tuskan G.A."/>
            <person name="Difazio S."/>
            <person name="Jansson S."/>
            <person name="Bohlmann J."/>
            <person name="Grigoriev I."/>
            <person name="Hellsten U."/>
            <person name="Putnam N."/>
            <person name="Ralph S."/>
            <person name="Rombauts S."/>
            <person name="Salamov A."/>
            <person name="Schein J."/>
            <person name="Sterck L."/>
            <person name="Aerts A."/>
            <person name="Bhalerao R.R."/>
            <person name="Bhalerao R.P."/>
            <person name="Blaudez D."/>
            <person name="Boerjan W."/>
            <person name="Brun A."/>
            <person name="Brunner A."/>
            <person name="Busov V."/>
            <person name="Campbell M."/>
            <person name="Carlson J."/>
            <person name="Chalot M."/>
            <person name="Chapman J."/>
            <person name="Chen G.L."/>
            <person name="Cooper D."/>
            <person name="Coutinho P.M."/>
            <person name="Couturier J."/>
            <person name="Covert S."/>
            <person name="Cronk Q."/>
            <person name="Cunningham R."/>
            <person name="Davis J."/>
            <person name="Degroeve S."/>
            <person name="Dejardin A."/>
            <person name="Depamphilis C."/>
            <person name="Detter J."/>
            <person name="Dirks B."/>
            <person name="Dubchak I."/>
            <person name="Duplessis S."/>
            <person name="Ehlting J."/>
            <person name="Ellis B."/>
            <person name="Gendler K."/>
            <person name="Goodstein D."/>
            <person name="Gribskov M."/>
            <person name="Grimwood J."/>
            <person name="Groover A."/>
            <person name="Gunter L."/>
            <person name="Hamberger B."/>
            <person name="Heinze B."/>
            <person name="Helariutta Y."/>
            <person name="Henrissat B."/>
            <person name="Holligan D."/>
            <person name="Holt R."/>
            <person name="Huang W."/>
            <person name="Islam-Faridi N."/>
            <person name="Jones S."/>
            <person name="Jones-Rhoades M."/>
            <person name="Jorgensen R."/>
            <person name="Joshi C."/>
            <person name="Kangasjarvi J."/>
            <person name="Karlsson J."/>
            <person name="Kelleher C."/>
            <person name="Kirkpatrick R."/>
            <person name="Kirst M."/>
            <person name="Kohler A."/>
            <person name="Kalluri U."/>
            <person name="Larimer F."/>
            <person name="Leebens-Mack J."/>
            <person name="Leple J.C."/>
            <person name="Locascio P."/>
            <person name="Lou Y."/>
            <person name="Lucas S."/>
            <person name="Martin F."/>
            <person name="Montanini B."/>
            <person name="Napoli C."/>
            <person name="Nelson D.R."/>
            <person name="Nelson C."/>
            <person name="Nieminen K."/>
            <person name="Nilsson O."/>
            <person name="Pereda V."/>
            <person name="Peter G."/>
            <person name="Philippe R."/>
            <person name="Pilate G."/>
            <person name="Poliakov A."/>
            <person name="Razumovskaya J."/>
            <person name="Richardson P."/>
            <person name="Rinaldi C."/>
            <person name="Ritland K."/>
            <person name="Rouze P."/>
            <person name="Ryaboy D."/>
            <person name="Schmutz J."/>
            <person name="Schrader J."/>
            <person name="Segerman B."/>
            <person name="Shin H."/>
            <person name="Siddiqui A."/>
            <person name="Sterky F."/>
            <person name="Terry A."/>
            <person name="Tsai C.J."/>
            <person name="Uberbacher E."/>
            <person name="Unneberg P."/>
            <person name="Vahala J."/>
            <person name="Wall K."/>
            <person name="Wessler S."/>
            <person name="Yang G."/>
            <person name="Yin T."/>
            <person name="Douglas C."/>
            <person name="Marra M."/>
            <person name="Sandberg G."/>
            <person name="Van de Peer Y."/>
            <person name="Rokhsar D."/>
        </authorList>
    </citation>
    <scope>NUCLEOTIDE SEQUENCE [LARGE SCALE GENOMIC DNA]</scope>
    <source>
        <strain evidence="2">cv. Nisqually</strain>
    </source>
</reference>
<proteinExistence type="predicted"/>
<keyword evidence="2" id="KW-1185">Reference proteome</keyword>
<dbReference type="PANTHER" id="PTHR46554:SF2">
    <property type="entry name" value="TFIIS N-TERMINAL DOMAIN-CONTAINING PROTEIN"/>
    <property type="match status" value="1"/>
</dbReference>
<protein>
    <submittedName>
        <fullName evidence="1">Uncharacterized protein</fullName>
    </submittedName>
</protein>
<dbReference type="Proteomes" id="UP000006729">
    <property type="component" value="Chromosome 16"/>
</dbReference>
<sequence>MNSEGLDEWRQFFEGANRTMFEVISNAITVAAKGHPEGIKLKRGEIVQTVYSSLFSLHCRHDHNDLTRPDKAERESFKVNLKMEVSKVIRMEMRLIWQKMVVRRLAIIRRIQIKHLSHHYETFVMLYMKGADASNAKNRSQLTKEVSMLFKEDKHHVMIRQGNVPTSAKSGKKQRLQGPVSKLAILTNASYSNNEHDSNY</sequence>
<evidence type="ECO:0000313" key="1">
    <source>
        <dbReference type="EMBL" id="PNS97631.1"/>
    </source>
</evidence>